<evidence type="ECO:0000259" key="1">
    <source>
        <dbReference type="Pfam" id="PF14611"/>
    </source>
</evidence>
<dbReference type="Pfam" id="PF20776">
    <property type="entry name" value="SLS1_N"/>
    <property type="match status" value="1"/>
</dbReference>
<feature type="domain" description="SLS1 N-terminal" evidence="2">
    <location>
        <begin position="142"/>
        <end position="269"/>
    </location>
</feature>
<proteinExistence type="predicted"/>
<evidence type="ECO:0000259" key="3">
    <source>
        <dbReference type="Pfam" id="PF20778"/>
    </source>
</evidence>
<gene>
    <name evidence="4" type="ORF">EJ02DRAFT_362924</name>
</gene>
<dbReference type="Proteomes" id="UP000800038">
    <property type="component" value="Unassembled WGS sequence"/>
</dbReference>
<dbReference type="InterPro" id="IPR032741">
    <property type="entry name" value="Sls1_KH-1"/>
</dbReference>
<protein>
    <submittedName>
        <fullName evidence="4">Uncharacterized protein</fullName>
    </submittedName>
</protein>
<organism evidence="4 5">
    <name type="scientific">Clathrospora elynae</name>
    <dbReference type="NCBI Taxonomy" id="706981"/>
    <lineage>
        <taxon>Eukaryota</taxon>
        <taxon>Fungi</taxon>
        <taxon>Dikarya</taxon>
        <taxon>Ascomycota</taxon>
        <taxon>Pezizomycotina</taxon>
        <taxon>Dothideomycetes</taxon>
        <taxon>Pleosporomycetidae</taxon>
        <taxon>Pleosporales</taxon>
        <taxon>Diademaceae</taxon>
        <taxon>Clathrospora</taxon>
    </lineage>
</organism>
<dbReference type="OrthoDB" id="5392646at2759"/>
<accession>A0A6A5S2A8</accession>
<feature type="domain" description="SLS1 C-terminal" evidence="3">
    <location>
        <begin position="452"/>
        <end position="767"/>
    </location>
</feature>
<dbReference type="Pfam" id="PF14611">
    <property type="entry name" value="KH_SLS1_1"/>
    <property type="match status" value="1"/>
</dbReference>
<dbReference type="PANTHER" id="PTHR37919:SF2">
    <property type="entry name" value="EXPERA DOMAIN-CONTAINING PROTEIN"/>
    <property type="match status" value="1"/>
</dbReference>
<evidence type="ECO:0000313" key="4">
    <source>
        <dbReference type="EMBL" id="KAF1934791.1"/>
    </source>
</evidence>
<evidence type="ECO:0000313" key="5">
    <source>
        <dbReference type="Proteomes" id="UP000800038"/>
    </source>
</evidence>
<evidence type="ECO:0000259" key="2">
    <source>
        <dbReference type="Pfam" id="PF20776"/>
    </source>
</evidence>
<reference evidence="4" key="1">
    <citation type="journal article" date="2020" name="Stud. Mycol.">
        <title>101 Dothideomycetes genomes: a test case for predicting lifestyles and emergence of pathogens.</title>
        <authorList>
            <person name="Haridas S."/>
            <person name="Albert R."/>
            <person name="Binder M."/>
            <person name="Bloem J."/>
            <person name="Labutti K."/>
            <person name="Salamov A."/>
            <person name="Andreopoulos B."/>
            <person name="Baker S."/>
            <person name="Barry K."/>
            <person name="Bills G."/>
            <person name="Bluhm B."/>
            <person name="Cannon C."/>
            <person name="Castanera R."/>
            <person name="Culley D."/>
            <person name="Daum C."/>
            <person name="Ezra D."/>
            <person name="Gonzalez J."/>
            <person name="Henrissat B."/>
            <person name="Kuo A."/>
            <person name="Liang C."/>
            <person name="Lipzen A."/>
            <person name="Lutzoni F."/>
            <person name="Magnuson J."/>
            <person name="Mondo S."/>
            <person name="Nolan M."/>
            <person name="Ohm R."/>
            <person name="Pangilinan J."/>
            <person name="Park H.-J."/>
            <person name="Ramirez L."/>
            <person name="Alfaro M."/>
            <person name="Sun H."/>
            <person name="Tritt A."/>
            <person name="Yoshinaga Y."/>
            <person name="Zwiers L.-H."/>
            <person name="Turgeon B."/>
            <person name="Goodwin S."/>
            <person name="Spatafora J."/>
            <person name="Crous P."/>
            <person name="Grigoriev I."/>
        </authorList>
    </citation>
    <scope>NUCLEOTIDE SEQUENCE</scope>
    <source>
        <strain evidence="4">CBS 161.51</strain>
    </source>
</reference>
<dbReference type="GO" id="GO:0005743">
    <property type="term" value="C:mitochondrial inner membrane"/>
    <property type="evidence" value="ECO:0007669"/>
    <property type="project" value="InterPro"/>
</dbReference>
<feature type="domain" description="SLS1 first KH" evidence="1">
    <location>
        <begin position="278"/>
        <end position="345"/>
    </location>
</feature>
<dbReference type="Pfam" id="PF20778">
    <property type="entry name" value="SLS1_C"/>
    <property type="match status" value="1"/>
</dbReference>
<dbReference type="AlphaFoldDB" id="A0A6A5S2A8"/>
<dbReference type="InterPro" id="IPR048400">
    <property type="entry name" value="SLS1_N"/>
</dbReference>
<dbReference type="PANTHER" id="PTHR37919">
    <property type="entry name" value="PROTEIN CBG05606"/>
    <property type="match status" value="1"/>
</dbReference>
<sequence>MLAPRAPSAFVCLRCEAQTIRPWLPAFSRRTSRAKFSASARRRDGADTLEACPQVQPELKITREVPPLNRLRTRKGKVLRETSARLGGLKRLGDDAEILVLREVGDSTAAEAAESPEPELEPLEPIRVPDIHASLQQEGKALPPEEIYQQIASLRPKTDAEPNEPHYVKQTIFAKLKTTLTTSFTQHQLATFYSAAKNVKRGKIYQNVIDSIKGEKGTAKRPVERSQWQPGITSIRQRLPGLDVAIRGPRKSVSKQLLADRILRDAWNLILLEEIEAPGELELFLRPWQITLLEAGENETTLDKIGRTRRAKLDFFRHHNVLRITADKSTAEYTANDVEQALQNTDTGRINLLSYLPLLIVKKGAKDGKLVSMYSEHDFDVVSRLTRTSIEVATDTMLIIRGFDKNAVDEAKRTLTRFLPFKDSATRTFDTQKLDAAKSSSYLLPVFLEDKSLDHTYRNSALGRMSMPIARITEPEDTGIEEQQGETAKKSVKSPRTLHGLVNRVVATVKRPTSDTSKPAEEVGNWTPEPEYKLSAEVGQVLFPLENADPNKAIEAALQRPSQSPFLPTFPGLSSILASPDFTATTRMQTPSLLYDFRPDPEQPNFEPGQTFPSMHIQMRTDRNGAKATLHKLSIGFQHRIHDVLLPDKSADVRFFRYGRLRFKTSHGDKNVQEWTDAVIRNIESGGRLTAPPLRIEIPKWTIPGFPADAKGMRTVTYLFSGIQFRQSVTGHFLGMNVSYSTVQSGKLGAKGGALTAYYNAHSMDGDMLLQDEISIKAFVRGCFEMADKITHASTQTLPVSRLVNPRNENSGRKIKRLGQQAAAFDRVGQFPEQGSD</sequence>
<name>A0A6A5S2A8_9PLEO</name>
<dbReference type="EMBL" id="ML976372">
    <property type="protein sequence ID" value="KAF1934791.1"/>
    <property type="molecule type" value="Genomic_DNA"/>
</dbReference>
<keyword evidence="5" id="KW-1185">Reference proteome</keyword>
<dbReference type="InterPro" id="IPR048401">
    <property type="entry name" value="SLS1_C"/>
</dbReference>